<dbReference type="GO" id="GO:0008168">
    <property type="term" value="F:methyltransferase activity"/>
    <property type="evidence" value="ECO:0007669"/>
    <property type="project" value="UniProtKB-KW"/>
</dbReference>
<dbReference type="GO" id="GO:0032259">
    <property type="term" value="P:methylation"/>
    <property type="evidence" value="ECO:0007669"/>
    <property type="project" value="UniProtKB-KW"/>
</dbReference>
<feature type="domain" description="Methyltransferase" evidence="5">
    <location>
        <begin position="38"/>
        <end position="139"/>
    </location>
</feature>
<dbReference type="Pfam" id="PF13847">
    <property type="entry name" value="Methyltransf_31"/>
    <property type="match status" value="1"/>
</dbReference>
<dbReference type="AlphaFoldDB" id="D1APT0"/>
<dbReference type="InterPro" id="IPR025714">
    <property type="entry name" value="Methyltranfer_dom"/>
</dbReference>
<comment type="pathway">
    <text evidence="1">Lipid metabolism.</text>
</comment>
<evidence type="ECO:0000256" key="2">
    <source>
        <dbReference type="ARBA" id="ARBA00022603"/>
    </source>
</evidence>
<sequence>MNNLYEDDIWDSSVPMRPGGIELTKRLLDISGLKSGLIMDFGCGEGHTAKYLASKKFSVIGTDKSELLIKRAVLRCPEADFFVLENIDNLEFQNKLDGIINECVIASLENKTEIINKIHSFLKCGGFFIINDITALVKKATGNFFTFNDWIETLNKAGFEIIYYEDNTSALKEFYLKALWENQSCCIADCIPKGYKGTETGYFSIIAKKI</sequence>
<reference evidence="6 7" key="2">
    <citation type="journal article" date="2010" name="Stand. Genomic Sci.">
        <title>Complete genome sequence of Sebaldella termitidis type strain (NCTC 11300).</title>
        <authorList>
            <person name="Harmon-Smith M."/>
            <person name="Celia L."/>
            <person name="Chertkov O."/>
            <person name="Lapidus A."/>
            <person name="Copeland A."/>
            <person name="Glavina Del Rio T."/>
            <person name="Nolan M."/>
            <person name="Lucas S."/>
            <person name="Tice H."/>
            <person name="Cheng J.F."/>
            <person name="Han C."/>
            <person name="Detter J.C."/>
            <person name="Bruce D."/>
            <person name="Goodwin L."/>
            <person name="Pitluck S."/>
            <person name="Pati A."/>
            <person name="Liolios K."/>
            <person name="Ivanova N."/>
            <person name="Mavromatis K."/>
            <person name="Mikhailova N."/>
            <person name="Chen A."/>
            <person name="Palaniappan K."/>
            <person name="Land M."/>
            <person name="Hauser L."/>
            <person name="Chang Y.J."/>
            <person name="Jeffries C.D."/>
            <person name="Brettin T."/>
            <person name="Goker M."/>
            <person name="Beck B."/>
            <person name="Bristow J."/>
            <person name="Eisen J.A."/>
            <person name="Markowitz V."/>
            <person name="Hugenholtz P."/>
            <person name="Kyrpides N.C."/>
            <person name="Klenk H.P."/>
            <person name="Chen F."/>
        </authorList>
    </citation>
    <scope>NUCLEOTIDE SEQUENCE [LARGE SCALE GENOMIC DNA]</scope>
    <source>
        <strain evidence="7">ATCC 33386 / NCTC 11300</strain>
    </source>
</reference>
<organism evidence="6 7">
    <name type="scientific">Sebaldella termitidis (strain ATCC 33386 / NCTC 11300)</name>
    <dbReference type="NCBI Taxonomy" id="526218"/>
    <lineage>
        <taxon>Bacteria</taxon>
        <taxon>Fusobacteriati</taxon>
        <taxon>Fusobacteriota</taxon>
        <taxon>Fusobacteriia</taxon>
        <taxon>Fusobacteriales</taxon>
        <taxon>Leptotrichiaceae</taxon>
        <taxon>Sebaldella</taxon>
    </lineage>
</organism>
<evidence type="ECO:0000256" key="3">
    <source>
        <dbReference type="ARBA" id="ARBA00022679"/>
    </source>
</evidence>
<name>D1APT0_SEBTE</name>
<accession>D1APT0</accession>
<evidence type="ECO:0000313" key="7">
    <source>
        <dbReference type="Proteomes" id="UP000000845"/>
    </source>
</evidence>
<proteinExistence type="predicted"/>
<dbReference type="HOGENOM" id="CLU_1309401_0_0_0"/>
<dbReference type="STRING" id="526218.Sterm_3273"/>
<dbReference type="RefSeq" id="WP_012862696.1">
    <property type="nucleotide sequence ID" value="NC_013517.1"/>
</dbReference>
<dbReference type="PANTHER" id="PTHR44307:SF2">
    <property type="entry name" value="PHOSPHOETHANOLAMINE METHYLTRANSFERASE ISOFORM X1"/>
    <property type="match status" value="1"/>
</dbReference>
<dbReference type="InterPro" id="IPR029063">
    <property type="entry name" value="SAM-dependent_MTases_sf"/>
</dbReference>
<evidence type="ECO:0000313" key="6">
    <source>
        <dbReference type="EMBL" id="ACZ10114.1"/>
    </source>
</evidence>
<dbReference type="PANTHER" id="PTHR44307">
    <property type="entry name" value="PHOSPHOETHANOLAMINE METHYLTRANSFERASE"/>
    <property type="match status" value="1"/>
</dbReference>
<dbReference type="eggNOG" id="COG2227">
    <property type="taxonomic scope" value="Bacteria"/>
</dbReference>
<comment type="pathway">
    <text evidence="4">Phospholipid metabolism.</text>
</comment>
<protein>
    <submittedName>
        <fullName evidence="6">Methyltransferase type 12</fullName>
    </submittedName>
</protein>
<dbReference type="SUPFAM" id="SSF53335">
    <property type="entry name" value="S-adenosyl-L-methionine-dependent methyltransferases"/>
    <property type="match status" value="1"/>
</dbReference>
<keyword evidence="7" id="KW-1185">Reference proteome</keyword>
<evidence type="ECO:0000259" key="5">
    <source>
        <dbReference type="Pfam" id="PF13847"/>
    </source>
</evidence>
<keyword evidence="2 6" id="KW-0489">Methyltransferase</keyword>
<evidence type="ECO:0000256" key="1">
    <source>
        <dbReference type="ARBA" id="ARBA00005189"/>
    </source>
</evidence>
<dbReference type="Proteomes" id="UP000000845">
    <property type="component" value="Chromosome"/>
</dbReference>
<dbReference type="KEGG" id="str:Sterm_3273"/>
<dbReference type="EMBL" id="CP001739">
    <property type="protein sequence ID" value="ACZ10114.1"/>
    <property type="molecule type" value="Genomic_DNA"/>
</dbReference>
<dbReference type="Gene3D" id="3.40.50.150">
    <property type="entry name" value="Vaccinia Virus protein VP39"/>
    <property type="match status" value="1"/>
</dbReference>
<dbReference type="CDD" id="cd02440">
    <property type="entry name" value="AdoMet_MTases"/>
    <property type="match status" value="1"/>
</dbReference>
<keyword evidence="3" id="KW-0808">Transferase</keyword>
<reference evidence="7" key="1">
    <citation type="submission" date="2009-09" db="EMBL/GenBank/DDBJ databases">
        <title>The complete chromosome of Sebaldella termitidis ATCC 33386.</title>
        <authorList>
            <consortium name="US DOE Joint Genome Institute (JGI-PGF)"/>
            <person name="Lucas S."/>
            <person name="Copeland A."/>
            <person name="Lapidus A."/>
            <person name="Glavina del Rio T."/>
            <person name="Dalin E."/>
            <person name="Tice H."/>
            <person name="Bruce D."/>
            <person name="Goodwin L."/>
            <person name="Pitluck S."/>
            <person name="Kyrpides N."/>
            <person name="Mavromatis K."/>
            <person name="Ivanova N."/>
            <person name="Mikhailova N."/>
            <person name="Sims D."/>
            <person name="Meincke L."/>
            <person name="Brettin T."/>
            <person name="Detter J.C."/>
            <person name="Han C."/>
            <person name="Larimer F."/>
            <person name="Land M."/>
            <person name="Hauser L."/>
            <person name="Markowitz V."/>
            <person name="Cheng J.F."/>
            <person name="Hugenholtz P."/>
            <person name="Woyke T."/>
            <person name="Wu D."/>
            <person name="Eisen J.A."/>
        </authorList>
    </citation>
    <scope>NUCLEOTIDE SEQUENCE [LARGE SCALE GENOMIC DNA]</scope>
    <source>
        <strain evidence="7">ATCC 33386 / NCTC 11300</strain>
    </source>
</reference>
<evidence type="ECO:0000256" key="4">
    <source>
        <dbReference type="ARBA" id="ARBA00025707"/>
    </source>
</evidence>
<gene>
    <name evidence="6" type="ordered locus">Sterm_3273</name>
</gene>